<name>A0ABS6JL36_9BACI</name>
<dbReference type="EMBL" id="JAHQCS010000178">
    <property type="protein sequence ID" value="MBU9714389.1"/>
    <property type="molecule type" value="Genomic_DNA"/>
</dbReference>
<proteinExistence type="predicted"/>
<accession>A0ABS6JL36</accession>
<dbReference type="Proteomes" id="UP000784880">
    <property type="component" value="Unassembled WGS sequence"/>
</dbReference>
<protein>
    <submittedName>
        <fullName evidence="1">SRPBCC family protein</fullName>
    </submittedName>
</protein>
<reference evidence="1 2" key="1">
    <citation type="submission" date="2021-06" db="EMBL/GenBank/DDBJ databases">
        <title>Bacillus sp. RD4P76, an endophyte from a halophyte.</title>
        <authorList>
            <person name="Sun J.-Q."/>
        </authorList>
    </citation>
    <scope>NUCLEOTIDE SEQUENCE [LARGE SCALE GENOMIC DNA]</scope>
    <source>
        <strain evidence="1 2">CGMCC 1.15917</strain>
    </source>
</reference>
<evidence type="ECO:0000313" key="1">
    <source>
        <dbReference type="EMBL" id="MBU9714389.1"/>
    </source>
</evidence>
<sequence>MADFIEERVMDKPVETVYNFLADPVNRQYIYSIVSDVEKLTGGDIAVGSRFREMRQFSNRKVGSEIEIIALEPSRLVTLKSEANGMNVIYRYTIEKAIDGTKVKCEATVEATKLRTKLMRPALVKMVKKEDTDHLLYVQKELDKQ</sequence>
<dbReference type="InterPro" id="IPR019587">
    <property type="entry name" value="Polyketide_cyclase/dehydratase"/>
</dbReference>
<keyword evidence="2" id="KW-1185">Reference proteome</keyword>
<comment type="caution">
    <text evidence="1">The sequence shown here is derived from an EMBL/GenBank/DDBJ whole genome shotgun (WGS) entry which is preliminary data.</text>
</comment>
<gene>
    <name evidence="1" type="ORF">KS419_21860</name>
</gene>
<dbReference type="RefSeq" id="WP_217068925.1">
    <property type="nucleotide sequence ID" value="NZ_JAHQCS010000178.1"/>
</dbReference>
<evidence type="ECO:0000313" key="2">
    <source>
        <dbReference type="Proteomes" id="UP000784880"/>
    </source>
</evidence>
<organism evidence="1 2">
    <name type="scientific">Evansella tamaricis</name>
    <dbReference type="NCBI Taxonomy" id="2069301"/>
    <lineage>
        <taxon>Bacteria</taxon>
        <taxon>Bacillati</taxon>
        <taxon>Bacillota</taxon>
        <taxon>Bacilli</taxon>
        <taxon>Bacillales</taxon>
        <taxon>Bacillaceae</taxon>
        <taxon>Evansella</taxon>
    </lineage>
</organism>
<dbReference type="Pfam" id="PF10604">
    <property type="entry name" value="Polyketide_cyc2"/>
    <property type="match status" value="1"/>
</dbReference>